<feature type="domain" description="RNA-directed RNA polymerase C-terminal" evidence="2">
    <location>
        <begin position="914"/>
        <end position="1206"/>
    </location>
</feature>
<keyword evidence="3" id="KW-0548">Nucleotidyltransferase</keyword>
<accession>A0A8E4GRZ3</accession>
<dbReference type="Pfam" id="PF22213">
    <property type="entry name" value="CPV_RdRP_C"/>
    <property type="match status" value="1"/>
</dbReference>
<dbReference type="GO" id="GO:0003968">
    <property type="term" value="F:RNA-directed RNA polymerase activity"/>
    <property type="evidence" value="ECO:0007669"/>
    <property type="project" value="UniProtKB-KW"/>
</dbReference>
<evidence type="ECO:0000259" key="1">
    <source>
        <dbReference type="Pfam" id="PF22209"/>
    </source>
</evidence>
<reference evidence="3" key="1">
    <citation type="submission" date="2019-10" db="EMBL/GenBank/DDBJ databases">
        <title>The miscellaneous mycovirome associated to the plant pathogenic fungus Erysiphe necator.</title>
        <authorList>
            <person name="Rodriguez-Romero J."/>
            <person name="Chiapello M."/>
            <person name="Cordoba L."/>
            <person name="Turina M."/>
            <person name="Ayllon M.A."/>
        </authorList>
    </citation>
    <scope>NUCLEOTIDE SEQUENCE</scope>
    <source>
        <strain evidence="3">PMS2_70</strain>
    </source>
</reference>
<dbReference type="Gene3D" id="3.90.1850.10">
    <property type="entry name" value="RNA-directed RNA polymerase lambda-3"/>
    <property type="match status" value="1"/>
</dbReference>
<feature type="domain" description="RNA-directed RNA polymerase N-terminal" evidence="1">
    <location>
        <begin position="36"/>
        <end position="305"/>
    </location>
</feature>
<sequence>MLLQGNRSRMYEIISNVKCDPEMVKIAKRMLDSRPKLLNPPVFVGNYYKYNELNNLLDKDGRRYIGNFNAPKLISDYPYYKELKKKGKTNEHIIAYSGLKTMTIQNRFQNIPKLIFSLVELKQQNCDADLFATKKIFSDTPRNAVDTLAFCVLREIILYYEGIPFLDSNGEFKLDKTISQKVNYSTCLPILIQWLIQNSVNSISIPTTIQDQEILVSHFMDCAVEGFFDTELAMKKKLGRIHNVLDYEFSKLLGKRNCIKYNNRGVPVLVYATKKEERYDDDEKDFLVNKKWKEDYGKMYVNWINNCIKNMDIMKSEGMYACELYALQAETISNLIRMSGIYIKTHPLLAADNTVKTKLVKKTDKPIPIAWDSDGNGMEWKFNGLLGEMTKVMKENVIPKAKQSVEKFIKSDPKAFTREFASLMTNNSQGLRFQQMVDITRLSMIHGFKYKKYISDIVQKYDKQRYIAFLLQTLTGSINENTDGLVPYFLAGNRKQIGRRTRLINIVPNQEQLAPMIIYKIHKYIAEITGMSAMGKNIGDLRDTTDQLVASGNEHSTTIFIDVNSMDASTKPEHQQYVTNLIIETLKDADVDNYFGFKQYETDYTTVDKDGIETTRNKKVNALHRCLSNYVSKVNTATYTMRDMSLGVSQSINMFGLSSGIWSTGANHGIVLMSAFLLLAEYVKNQQLEVDLDQKQLGDDIEIIVTGKEEHKRLVINKLISIINDLGYETDGEIRDYRGDFLQQLAIRGSFLPKVWRSTYLYEEKTDVRDRHVVEQMQVLQTTVGAISNRMWHYDVLSSHMLSIWNQSRMLWISNEFAKNNSSRKDLDIVQIGESNYIRFKFLTFSGCTLNFPLPKFTHPVIGSHERTSVLTPNGDTQIINGLRYCFRNDMTMADLLKCKKIDEILDIDKYINSGIALGRHICDFKFNQTLYDKRKTTIPDDVIGTLLTIANSYEKENRLALSNLAKEELIRMGLNPPEGIVFATKNAERIKDSLVTAARTEEDSDYLASKFLKHLEKNYYSKVMKSYHGEMARFYISDTSAELQFNPVAKINDIKPISPQLSRGSSILPIFLRYGLPTQSYLGDHRRDFNDLAAVSNMNYKGIIEFGAKILAINPNKMQLLFDVTQVEQRYREPLRRLIYDRMSQVAFRSYDIHVNYDKYFYVLLSTIKTAESIRLIQTIFQSQRLTALTNSITMGQFLSYPYKWNNKVDVFWNIHIAASLKSRNSF</sequence>
<keyword evidence="3" id="KW-0808">Transferase</keyword>
<name>A0A8E4GRZ3_9REOV</name>
<dbReference type="InterPro" id="IPR054002">
    <property type="entry name" value="RdRP_C"/>
</dbReference>
<dbReference type="Pfam" id="PF22209">
    <property type="entry name" value="CPV_RdRP_N"/>
    <property type="match status" value="1"/>
</dbReference>
<dbReference type="EMBL" id="MN630181">
    <property type="protein sequence ID" value="QKS69536.1"/>
    <property type="molecule type" value="Genomic_RNA"/>
</dbReference>
<keyword evidence="3" id="KW-0696">RNA-directed RNA polymerase</keyword>
<dbReference type="Pfam" id="PF22212">
    <property type="entry name" value="CPV_RdRP_pol_dom"/>
    <property type="match status" value="1"/>
</dbReference>
<proteinExistence type="predicted"/>
<dbReference type="InterPro" id="IPR054006">
    <property type="entry name" value="RdRP_N"/>
</dbReference>
<evidence type="ECO:0000259" key="2">
    <source>
        <dbReference type="Pfam" id="PF22213"/>
    </source>
</evidence>
<evidence type="ECO:0000313" key="3">
    <source>
        <dbReference type="EMBL" id="QKS69536.1"/>
    </source>
</evidence>
<protein>
    <submittedName>
        <fullName evidence="3">RNA-dependent RNA polymerase</fullName>
    </submittedName>
</protein>
<organism evidence="3">
    <name type="scientific">Erysiphe necator associated fiji-like virus 1</name>
    <dbReference type="NCBI Taxonomy" id="2744811"/>
    <lineage>
        <taxon>Viruses</taxon>
        <taxon>Riboviria</taxon>
        <taxon>Orthornavirae</taxon>
        <taxon>Duplornaviricota</taxon>
        <taxon>Resentoviricetes</taxon>
        <taxon>Reovirales</taxon>
        <taxon>Spinareoviridae</taxon>
        <taxon>Fijivirus</taxon>
    </lineage>
</organism>